<dbReference type="Gene3D" id="3.30.2090.10">
    <property type="entry name" value="Multidrug efflux transporter AcrB TolC docking domain, DN and DC subdomains"/>
    <property type="match status" value="2"/>
</dbReference>
<evidence type="ECO:0000256" key="3">
    <source>
        <dbReference type="SAM" id="Phobius"/>
    </source>
</evidence>
<organism evidence="4 5">
    <name type="scientific">Lutibacter oricola</name>
    <dbReference type="NCBI Taxonomy" id="762486"/>
    <lineage>
        <taxon>Bacteria</taxon>
        <taxon>Pseudomonadati</taxon>
        <taxon>Bacteroidota</taxon>
        <taxon>Flavobacteriia</taxon>
        <taxon>Flavobacteriales</taxon>
        <taxon>Flavobacteriaceae</taxon>
        <taxon>Lutibacter</taxon>
    </lineage>
</organism>
<dbReference type="SUPFAM" id="SSF56954">
    <property type="entry name" value="Outer membrane efflux proteins (OEP)"/>
    <property type="match status" value="1"/>
</dbReference>
<dbReference type="PANTHER" id="PTHR32063">
    <property type="match status" value="1"/>
</dbReference>
<keyword evidence="3" id="KW-0812">Transmembrane</keyword>
<accession>A0A1H3A2Y1</accession>
<dbReference type="GO" id="GO:0005886">
    <property type="term" value="C:plasma membrane"/>
    <property type="evidence" value="ECO:0007669"/>
    <property type="project" value="TreeGrafter"/>
</dbReference>
<proteinExistence type="inferred from homology"/>
<keyword evidence="3" id="KW-0472">Membrane</keyword>
<dbReference type="Gene3D" id="3.30.70.1440">
    <property type="entry name" value="Multidrug efflux transporter AcrB pore domain"/>
    <property type="match status" value="1"/>
</dbReference>
<dbReference type="SUPFAM" id="SSF82693">
    <property type="entry name" value="Multidrug efflux transporter AcrB pore domain, PN1, PN2, PC1 and PC2 subdomains"/>
    <property type="match status" value="3"/>
</dbReference>
<feature type="transmembrane region" description="Helical" evidence="3">
    <location>
        <begin position="397"/>
        <end position="419"/>
    </location>
</feature>
<dbReference type="InterPro" id="IPR003423">
    <property type="entry name" value="OMP_efflux"/>
</dbReference>
<dbReference type="Gene3D" id="1.20.1600.10">
    <property type="entry name" value="Outer membrane efflux proteins (OEP)"/>
    <property type="match status" value="1"/>
</dbReference>
<dbReference type="Pfam" id="PF02321">
    <property type="entry name" value="OEP"/>
    <property type="match status" value="2"/>
</dbReference>
<dbReference type="InterPro" id="IPR001036">
    <property type="entry name" value="Acrflvin-R"/>
</dbReference>
<feature type="transmembrane region" description="Helical" evidence="3">
    <location>
        <begin position="866"/>
        <end position="885"/>
    </location>
</feature>
<reference evidence="4 5" key="1">
    <citation type="submission" date="2016-10" db="EMBL/GenBank/DDBJ databases">
        <authorList>
            <person name="de Groot N.N."/>
        </authorList>
    </citation>
    <scope>NUCLEOTIDE SEQUENCE [LARGE SCALE GENOMIC DNA]</scope>
    <source>
        <strain evidence="4 5">DSM 24956</strain>
    </source>
</reference>
<feature type="transmembrane region" description="Helical" evidence="3">
    <location>
        <begin position="343"/>
        <end position="362"/>
    </location>
</feature>
<dbReference type="Pfam" id="PF00873">
    <property type="entry name" value="ACR_tran"/>
    <property type="match status" value="1"/>
</dbReference>
<dbReference type="Proteomes" id="UP000199595">
    <property type="component" value="Unassembled WGS sequence"/>
</dbReference>
<protein>
    <submittedName>
        <fullName evidence="4">Multidrug efflux pump subunit AcrB</fullName>
    </submittedName>
</protein>
<dbReference type="OrthoDB" id="9798415at2"/>
<evidence type="ECO:0000256" key="1">
    <source>
        <dbReference type="ARBA" id="ARBA00007613"/>
    </source>
</evidence>
<dbReference type="Gene3D" id="3.30.70.1320">
    <property type="entry name" value="Multidrug efflux transporter AcrB pore domain like"/>
    <property type="match status" value="1"/>
</dbReference>
<feature type="transmembrane region" description="Helical" evidence="3">
    <location>
        <begin position="1051"/>
        <end position="1067"/>
    </location>
</feature>
<dbReference type="STRING" id="762486.SAMN05444411_1048"/>
<dbReference type="PANTHER" id="PTHR32063:SF18">
    <property type="entry name" value="CATION EFFLUX SYSTEM PROTEIN"/>
    <property type="match status" value="1"/>
</dbReference>
<name>A0A1H3A2Y1_9FLAO</name>
<feature type="transmembrane region" description="Helical" evidence="3">
    <location>
        <begin position="18"/>
        <end position="35"/>
    </location>
</feature>
<gene>
    <name evidence="4" type="ORF">SAMN05444411_1048</name>
</gene>
<evidence type="ECO:0000313" key="5">
    <source>
        <dbReference type="Proteomes" id="UP000199595"/>
    </source>
</evidence>
<dbReference type="Gene3D" id="1.20.1640.10">
    <property type="entry name" value="Multidrug efflux transporter AcrB transmembrane domain"/>
    <property type="match status" value="2"/>
</dbReference>
<evidence type="ECO:0000256" key="2">
    <source>
        <dbReference type="SAM" id="Coils"/>
    </source>
</evidence>
<dbReference type="EMBL" id="FNNJ01000004">
    <property type="protein sequence ID" value="SDX23975.1"/>
    <property type="molecule type" value="Genomic_DNA"/>
</dbReference>
<keyword evidence="2" id="KW-0175">Coiled coil</keyword>
<dbReference type="GO" id="GO:0042910">
    <property type="term" value="F:xenobiotic transmembrane transporter activity"/>
    <property type="evidence" value="ECO:0007669"/>
    <property type="project" value="TreeGrafter"/>
</dbReference>
<feature type="transmembrane region" description="Helical" evidence="3">
    <location>
        <begin position="534"/>
        <end position="553"/>
    </location>
</feature>
<feature type="transmembrane region" description="Helical" evidence="3">
    <location>
        <begin position="968"/>
        <end position="984"/>
    </location>
</feature>
<keyword evidence="3" id="KW-1133">Transmembrane helix</keyword>
<dbReference type="InterPro" id="IPR027463">
    <property type="entry name" value="AcrB_DN_DC_subdom"/>
</dbReference>
<feature type="transmembrane region" description="Helical" evidence="3">
    <location>
        <begin position="891"/>
        <end position="909"/>
    </location>
</feature>
<dbReference type="RefSeq" id="WP_090122741.1">
    <property type="nucleotide sequence ID" value="NZ_FNNJ01000004.1"/>
</dbReference>
<feature type="coiled-coil region" evidence="2">
    <location>
        <begin position="1362"/>
        <end position="1424"/>
    </location>
</feature>
<dbReference type="Gene3D" id="3.30.70.1430">
    <property type="entry name" value="Multidrug efflux transporter AcrB pore domain"/>
    <property type="match status" value="2"/>
</dbReference>
<dbReference type="SUPFAM" id="SSF82714">
    <property type="entry name" value="Multidrug efflux transporter AcrB TolC docking domain, DN and DC subdomains"/>
    <property type="match status" value="2"/>
</dbReference>
<dbReference type="GO" id="GO:0015562">
    <property type="term" value="F:efflux transmembrane transporter activity"/>
    <property type="evidence" value="ECO:0007669"/>
    <property type="project" value="InterPro"/>
</dbReference>
<feature type="transmembrane region" description="Helical" evidence="3">
    <location>
        <begin position="468"/>
        <end position="490"/>
    </location>
</feature>
<dbReference type="PRINTS" id="PR00702">
    <property type="entry name" value="ACRIFLAVINRP"/>
</dbReference>
<feature type="transmembrane region" description="Helical" evidence="3">
    <location>
        <begin position="996"/>
        <end position="1017"/>
    </location>
</feature>
<sequence>MKKHKINFIEAAMKNRQVTITFTVLIMFFGLYAVLTMPRSEDPEIVFNQALIVAAYPGADEIQVEEQVTDKIEQFLFSYEEVRKANTYSRTKAGQVVITVELNDNVKDRDLFWATLQHGLNTTFRMNYKLPSTMIGPIVNSNFGDVSAQMITVAAPGRSYAEIKTYLDKLEDGIKLIPETSKINCYGEQEEQIYVTLNNEKLKQYGFDITTIAQIISTQNSTSYSGNITLKDNDVSVFAKNQYKTVAEIENQIIYSHPNGKVVRLKDFAKVERRYEEENSFIQVDNQRVTMLSVEMQPGNNIVRFGEKVEETIANVEQDLPSDVQIITIVNQPQMVKESVNNFMIELIIAIFAVIFVVIILLPFRVAIVSALACPIAIIITFGILNMMGIQIHQVTLAALIIALGMIVDNAIVVVDNYIEKLDEGTDHWTAAWQAATQLMIPIFSATTAIILAFVPLAIFLTGLAGDFIFSLPIAVAVALFTSMLVAVFLTPYMCYVVIKKGLKHKVTDRPPKLSILDRLQKQFNNWLDFSFRWPKTTLFLGALSIIAAIFLARSTEQELFPFAERNQFNLEVWLPNGASLEETEKVVNKIETKIKDDERITKIASFVGTSSPRFHVTYAPEVPRKNFAQIFVTTINKEATIELAEEYIKEFEGFIPDGYVRIRQISMKSALAPVEVRIVGDNIQDQKRVAEQVESILENAEGTNWVRTTYQDDYYGVKVNLNDAKANRVGVTNEMVAQTLGAGLTGFPVSTLYEGDKPIDILLRLDAENRNNIQDIGEISISTMYGTKVPLKEIAEITPEWHTGVIARRNGLRTLTVQCEAQKGLKAATILNNIDSEIQDLNLPNGISIHYGGEHEKSEETMPQMAMSLMVSIILIFMILLFQFKNFTKVMIILTTFPLSLLGSFLGLKLTGNPFGFTSFMGIVSLIGIVVRNGIILVDYADELAIKHNYSLKGAAKAAGKRRMRPIFLTSAATAVGVLPMIVGKSPLWAPLGSVLAVGLLVSMVLTLFIVPVMYFKFTKKEYPKKYPKPEDKEILYKPKGRLEKLKMKLAKLTPLFFMLFVIQFANAQEYSYSLNDVKALAKENNKQIVQAQHNLDAAKAAKKSAKTLDKPTLDANVYGIYIDEIPMDIIPNSNMYSSLGVTQVLYAGGRINSGKKMASKAVDIQTSQKELTDSEVLLNVETTYWQLVNIKGQVELAKKYQSLLNELLTDLTNLYEAGIIYKNDLLEVQVEANQAELNLTTANDAFKILKLSLAQQTGLKTIAFDVEDSIDEASLLVEEKLLESAVNNRPEITMLENAVEIGDLQTDLLKAERKPTLGVNLSGTYMYGDNLNAASAEDHLTNFVGIASLSIPIFDWGGRKQKVKEQQYKVEAQKAQLEETKELVAIEIQNAYLELNQAVKRVEIAQKSLEQADENLKLHQDRFDAGTVKGSDVLEAQVLWQQANANLIDAKGNYHIKKATYLKTIGELK</sequence>
<feature type="coiled-coil region" evidence="2">
    <location>
        <begin position="1083"/>
        <end position="1110"/>
    </location>
</feature>
<evidence type="ECO:0000313" key="4">
    <source>
        <dbReference type="EMBL" id="SDX23975.1"/>
    </source>
</evidence>
<dbReference type="SUPFAM" id="SSF82866">
    <property type="entry name" value="Multidrug efflux transporter AcrB transmembrane domain"/>
    <property type="match status" value="2"/>
</dbReference>
<keyword evidence="5" id="KW-1185">Reference proteome</keyword>
<feature type="transmembrane region" description="Helical" evidence="3">
    <location>
        <begin position="439"/>
        <end position="461"/>
    </location>
</feature>
<feature type="transmembrane region" description="Helical" evidence="3">
    <location>
        <begin position="368"/>
        <end position="385"/>
    </location>
</feature>
<comment type="similarity">
    <text evidence="1">Belongs to the outer membrane factor (OMF) (TC 1.B.17) family.</text>
</comment>